<proteinExistence type="predicted"/>
<evidence type="ECO:0000313" key="1">
    <source>
        <dbReference type="EMBL" id="SUZ87983.1"/>
    </source>
</evidence>
<dbReference type="EMBL" id="UINC01001749">
    <property type="protein sequence ID" value="SUZ87983.1"/>
    <property type="molecule type" value="Genomic_DNA"/>
</dbReference>
<accession>A0A381RFI0</accession>
<organism evidence="1">
    <name type="scientific">marine metagenome</name>
    <dbReference type="NCBI Taxonomy" id="408172"/>
    <lineage>
        <taxon>unclassified sequences</taxon>
        <taxon>metagenomes</taxon>
        <taxon>ecological metagenomes</taxon>
    </lineage>
</organism>
<reference evidence="1" key="1">
    <citation type="submission" date="2018-05" db="EMBL/GenBank/DDBJ databases">
        <authorList>
            <person name="Lanie J.A."/>
            <person name="Ng W.-L."/>
            <person name="Kazmierczak K.M."/>
            <person name="Andrzejewski T.M."/>
            <person name="Davidsen T.M."/>
            <person name="Wayne K.J."/>
            <person name="Tettelin H."/>
            <person name="Glass J.I."/>
            <person name="Rusch D."/>
            <person name="Podicherti R."/>
            <person name="Tsui H.-C.T."/>
            <person name="Winkler M.E."/>
        </authorList>
    </citation>
    <scope>NUCLEOTIDE SEQUENCE</scope>
</reference>
<protein>
    <submittedName>
        <fullName evidence="1">Uncharacterized protein</fullName>
    </submittedName>
</protein>
<gene>
    <name evidence="1" type="ORF">METZ01_LOCUS40837</name>
</gene>
<dbReference type="AlphaFoldDB" id="A0A381RFI0"/>
<name>A0A381RFI0_9ZZZZ</name>
<sequence>VAIKTYDLYIPLGPRALPRHLRVPFFSGLPHEETIHDSTDSGTNVCADNFINSVETGLLPAFLLN</sequence>
<feature type="non-terminal residue" evidence="1">
    <location>
        <position position="1"/>
    </location>
</feature>